<reference evidence="1 2" key="1">
    <citation type="submission" date="2016-11" db="EMBL/GenBank/DDBJ databases">
        <title>Draft Genome Sequences of Nine Cyanobacterial Strains from Diverse Habitats.</title>
        <authorList>
            <person name="Zhu T."/>
            <person name="Hou S."/>
            <person name="Lu X."/>
            <person name="Hess W.R."/>
        </authorList>
    </citation>
    <scope>NUCLEOTIDE SEQUENCE [LARGE SCALE GENOMIC DNA]</scope>
    <source>
        <strain evidence="1 2">NIES-30</strain>
    </source>
</reference>
<keyword evidence="2" id="KW-1185">Reference proteome</keyword>
<dbReference type="RefSeq" id="WP_073610727.1">
    <property type="nucleotide sequence ID" value="NZ_MRCG01000023.1"/>
</dbReference>
<name>A0A1U7IZI5_9CYAN</name>
<dbReference type="InterPro" id="IPR036412">
    <property type="entry name" value="HAD-like_sf"/>
</dbReference>
<gene>
    <name evidence="1" type="ORF">NIES30_22655</name>
</gene>
<sequence>MIDINVPGFRHFQLSHLVLDYNGTLAIDGRLMPQAGEILAALAEVLQIHVITADTFGLAQGELAGLPLSLTIAPPENQAATKLAYITDLGTERVVAIGNGRNDRQMLKAAALGIALVQREGGAVETLVSADVIATSILDALELLRQPRRLVATLRS</sequence>
<dbReference type="EMBL" id="MRCG01000023">
    <property type="protein sequence ID" value="OKH44427.1"/>
    <property type="molecule type" value="Genomic_DNA"/>
</dbReference>
<dbReference type="STRING" id="549789.NIES30_22655"/>
<dbReference type="InterPro" id="IPR023214">
    <property type="entry name" value="HAD_sf"/>
</dbReference>
<evidence type="ECO:0000313" key="2">
    <source>
        <dbReference type="Proteomes" id="UP000185557"/>
    </source>
</evidence>
<proteinExistence type="predicted"/>
<organism evidence="1 2">
    <name type="scientific">Phormidium tenue NIES-30</name>
    <dbReference type="NCBI Taxonomy" id="549789"/>
    <lineage>
        <taxon>Bacteria</taxon>
        <taxon>Bacillati</taxon>
        <taxon>Cyanobacteriota</taxon>
        <taxon>Cyanophyceae</taxon>
        <taxon>Oscillatoriophycideae</taxon>
        <taxon>Oscillatoriales</taxon>
        <taxon>Oscillatoriaceae</taxon>
        <taxon>Phormidium</taxon>
    </lineage>
</organism>
<dbReference type="Gene3D" id="3.40.50.1000">
    <property type="entry name" value="HAD superfamily/HAD-like"/>
    <property type="match status" value="1"/>
</dbReference>
<comment type="caution">
    <text evidence="1">The sequence shown here is derived from an EMBL/GenBank/DDBJ whole genome shotgun (WGS) entry which is preliminary data.</text>
</comment>
<evidence type="ECO:0000313" key="1">
    <source>
        <dbReference type="EMBL" id="OKH44427.1"/>
    </source>
</evidence>
<dbReference type="Proteomes" id="UP000185557">
    <property type="component" value="Unassembled WGS sequence"/>
</dbReference>
<accession>A0A1U7IZI5</accession>
<dbReference type="Pfam" id="PF08282">
    <property type="entry name" value="Hydrolase_3"/>
    <property type="match status" value="1"/>
</dbReference>
<protein>
    <submittedName>
        <fullName evidence="1">ATPase P</fullName>
    </submittedName>
</protein>
<dbReference type="OrthoDB" id="159409at2"/>
<dbReference type="AlphaFoldDB" id="A0A1U7IZI5"/>
<dbReference type="SUPFAM" id="SSF56784">
    <property type="entry name" value="HAD-like"/>
    <property type="match status" value="1"/>
</dbReference>